<evidence type="ECO:0000256" key="2">
    <source>
        <dbReference type="ARBA" id="ARBA00022448"/>
    </source>
</evidence>
<reference evidence="11 12" key="1">
    <citation type="submission" date="2019-03" db="EMBL/GenBank/DDBJ databases">
        <title>Draft genome of Gammaproteobacteria bacterium LSUCC0057, a member of the SAR92 clade.</title>
        <authorList>
            <person name="Lanclos V.C."/>
            <person name="Doiron C."/>
            <person name="Henson M.W."/>
            <person name="Thrash J.C."/>
        </authorList>
    </citation>
    <scope>NUCLEOTIDE SEQUENCE [LARGE SCALE GENOMIC DNA]</scope>
    <source>
        <strain evidence="11 12">LSUCC0057</strain>
    </source>
</reference>
<keyword evidence="2 9" id="KW-0813">Transport</keyword>
<dbReference type="InterPro" id="IPR055348">
    <property type="entry name" value="DctQ"/>
</dbReference>
<keyword evidence="7 9" id="KW-0472">Membrane</keyword>
<dbReference type="Proteomes" id="UP000298133">
    <property type="component" value="Unassembled WGS sequence"/>
</dbReference>
<dbReference type="EMBL" id="SPIA01000002">
    <property type="protein sequence ID" value="TFH67977.1"/>
    <property type="molecule type" value="Genomic_DNA"/>
</dbReference>
<evidence type="ECO:0000256" key="8">
    <source>
        <dbReference type="ARBA" id="ARBA00038436"/>
    </source>
</evidence>
<evidence type="ECO:0000256" key="9">
    <source>
        <dbReference type="RuleBase" id="RU369079"/>
    </source>
</evidence>
<keyword evidence="4 9" id="KW-0997">Cell inner membrane</keyword>
<feature type="transmembrane region" description="Helical" evidence="9">
    <location>
        <begin position="147"/>
        <end position="172"/>
    </location>
</feature>
<evidence type="ECO:0000313" key="11">
    <source>
        <dbReference type="EMBL" id="TFH67977.1"/>
    </source>
</evidence>
<dbReference type="GO" id="GO:0005886">
    <property type="term" value="C:plasma membrane"/>
    <property type="evidence" value="ECO:0007669"/>
    <property type="project" value="UniProtKB-SubCell"/>
</dbReference>
<keyword evidence="5 9" id="KW-0812">Transmembrane</keyword>
<evidence type="ECO:0000256" key="6">
    <source>
        <dbReference type="ARBA" id="ARBA00022989"/>
    </source>
</evidence>
<evidence type="ECO:0000256" key="1">
    <source>
        <dbReference type="ARBA" id="ARBA00004429"/>
    </source>
</evidence>
<keyword evidence="3" id="KW-1003">Cell membrane</keyword>
<evidence type="ECO:0000256" key="3">
    <source>
        <dbReference type="ARBA" id="ARBA00022475"/>
    </source>
</evidence>
<evidence type="ECO:0000313" key="12">
    <source>
        <dbReference type="Proteomes" id="UP000298133"/>
    </source>
</evidence>
<dbReference type="OrthoDB" id="9795655at2"/>
<feature type="transmembrane region" description="Helical" evidence="9">
    <location>
        <begin position="31"/>
        <end position="55"/>
    </location>
</feature>
<dbReference type="GO" id="GO:0022857">
    <property type="term" value="F:transmembrane transporter activity"/>
    <property type="evidence" value="ECO:0007669"/>
    <property type="project" value="UniProtKB-UniRule"/>
</dbReference>
<dbReference type="PANTHER" id="PTHR35011:SF4">
    <property type="entry name" value="SLL1102 PROTEIN"/>
    <property type="match status" value="1"/>
</dbReference>
<feature type="domain" description="Tripartite ATP-independent periplasmic transporters DctQ component" evidence="10">
    <location>
        <begin position="42"/>
        <end position="173"/>
    </location>
</feature>
<feature type="transmembrane region" description="Helical" evidence="9">
    <location>
        <begin position="104"/>
        <end position="127"/>
    </location>
</feature>
<gene>
    <name evidence="11" type="ORF">E3W66_06945</name>
</gene>
<organism evidence="11 12">
    <name type="scientific">Gammaproteobacteria bacterium LSUCC0057</name>
    <dbReference type="NCBI Taxonomy" id="2559237"/>
    <lineage>
        <taxon>Bacteria</taxon>
        <taxon>Pseudomonadati</taxon>
        <taxon>Pseudomonadota</taxon>
        <taxon>Gammaproteobacteria</taxon>
        <taxon>Cellvibrionales</taxon>
        <taxon>Porticoccaceae</taxon>
        <taxon>SAR92 clade</taxon>
    </lineage>
</organism>
<proteinExistence type="inferred from homology"/>
<evidence type="ECO:0000256" key="7">
    <source>
        <dbReference type="ARBA" id="ARBA00023136"/>
    </source>
</evidence>
<sequence>MFETPQLAAASAWLRGIFAVARTLRALLERLGALVSWLVLAMALLTAVVVVLRYFFQFGSIALQESVTYLHAAVFMLGAAYAAQRDQHVRVDIFYRHFARRTQLLVNVLGTLLLLLPVTALLFFYSFDYVAASWALAERSSDSGGLAFRYLLKSLLLLLPLLMWLHAVVLLVESGLEWFGYLQAPEQIGTEGAL</sequence>
<protein>
    <recommendedName>
        <fullName evidence="9">TRAP transporter small permease protein</fullName>
    </recommendedName>
</protein>
<dbReference type="PANTHER" id="PTHR35011">
    <property type="entry name" value="2,3-DIKETO-L-GULONATE TRAP TRANSPORTER SMALL PERMEASE PROTEIN YIAM"/>
    <property type="match status" value="1"/>
</dbReference>
<accession>A0A4Y8UJI0</accession>
<dbReference type="AlphaFoldDB" id="A0A4Y8UJI0"/>
<comment type="function">
    <text evidence="9">Part of the tripartite ATP-independent periplasmic (TRAP) transport system.</text>
</comment>
<keyword evidence="6 9" id="KW-1133">Transmembrane helix</keyword>
<comment type="subunit">
    <text evidence="9">The complex comprises the extracytoplasmic solute receptor protein and the two transmembrane proteins.</text>
</comment>
<dbReference type="Pfam" id="PF04290">
    <property type="entry name" value="DctQ"/>
    <property type="match status" value="1"/>
</dbReference>
<feature type="transmembrane region" description="Helical" evidence="9">
    <location>
        <begin position="67"/>
        <end position="83"/>
    </location>
</feature>
<dbReference type="InterPro" id="IPR007387">
    <property type="entry name" value="TRAP_DctQ"/>
</dbReference>
<comment type="caution">
    <text evidence="11">The sequence shown here is derived from an EMBL/GenBank/DDBJ whole genome shotgun (WGS) entry which is preliminary data.</text>
</comment>
<keyword evidence="12" id="KW-1185">Reference proteome</keyword>
<comment type="subcellular location">
    <subcellularLocation>
        <location evidence="1 9">Cell inner membrane</location>
        <topology evidence="1 9">Multi-pass membrane protein</topology>
    </subcellularLocation>
</comment>
<name>A0A4Y8UJI0_9GAMM</name>
<evidence type="ECO:0000256" key="4">
    <source>
        <dbReference type="ARBA" id="ARBA00022519"/>
    </source>
</evidence>
<evidence type="ECO:0000256" key="5">
    <source>
        <dbReference type="ARBA" id="ARBA00022692"/>
    </source>
</evidence>
<evidence type="ECO:0000259" key="10">
    <source>
        <dbReference type="Pfam" id="PF04290"/>
    </source>
</evidence>
<comment type="similarity">
    <text evidence="8 9">Belongs to the TRAP transporter small permease family.</text>
</comment>